<proteinExistence type="predicted"/>
<dbReference type="Proteomes" id="UP000476064">
    <property type="component" value="Chromosome"/>
</dbReference>
<dbReference type="GO" id="GO:0006310">
    <property type="term" value="P:DNA recombination"/>
    <property type="evidence" value="ECO:0007669"/>
    <property type="project" value="UniProtKB-KW"/>
</dbReference>
<dbReference type="EMBL" id="CP048209">
    <property type="protein sequence ID" value="QHT59870.1"/>
    <property type="molecule type" value="Genomic_DNA"/>
</dbReference>
<dbReference type="GO" id="GO:0015074">
    <property type="term" value="P:DNA integration"/>
    <property type="evidence" value="ECO:0007669"/>
    <property type="project" value="InterPro"/>
</dbReference>
<dbReference type="InterPro" id="IPR013762">
    <property type="entry name" value="Integrase-like_cat_sf"/>
</dbReference>
<dbReference type="RefSeq" id="WP_162355936.1">
    <property type="nucleotide sequence ID" value="NZ_CP048209.1"/>
</dbReference>
<organism evidence="3 4">
    <name type="scientific">Paenibacillus lycopersici</name>
    <dbReference type="NCBI Taxonomy" id="2704462"/>
    <lineage>
        <taxon>Bacteria</taxon>
        <taxon>Bacillati</taxon>
        <taxon>Bacillota</taxon>
        <taxon>Bacilli</taxon>
        <taxon>Bacillales</taxon>
        <taxon>Paenibacillaceae</taxon>
        <taxon>Paenibacillus</taxon>
    </lineage>
</organism>
<evidence type="ECO:0000313" key="4">
    <source>
        <dbReference type="Proteomes" id="UP000476064"/>
    </source>
</evidence>
<keyword evidence="1" id="KW-0233">DNA recombination</keyword>
<reference evidence="3 4" key="1">
    <citation type="submission" date="2020-01" db="EMBL/GenBank/DDBJ databases">
        <title>Paenibacillus sp. nov., isolated from tomato rhizosphere.</title>
        <authorList>
            <person name="Weon H.-Y."/>
            <person name="Lee S.A."/>
        </authorList>
    </citation>
    <scope>NUCLEOTIDE SEQUENCE [LARGE SCALE GENOMIC DNA]</scope>
    <source>
        <strain evidence="3 4">12200R-189</strain>
    </source>
</reference>
<dbReference type="KEGG" id="plyc:GXP70_07840"/>
<dbReference type="Pfam" id="PF00589">
    <property type="entry name" value="Phage_integrase"/>
    <property type="match status" value="1"/>
</dbReference>
<dbReference type="InterPro" id="IPR002104">
    <property type="entry name" value="Integrase_catalytic"/>
</dbReference>
<dbReference type="SUPFAM" id="SSF56349">
    <property type="entry name" value="DNA breaking-rejoining enzymes"/>
    <property type="match status" value="1"/>
</dbReference>
<dbReference type="GO" id="GO:0003677">
    <property type="term" value="F:DNA binding"/>
    <property type="evidence" value="ECO:0007669"/>
    <property type="project" value="InterPro"/>
</dbReference>
<evidence type="ECO:0000259" key="2">
    <source>
        <dbReference type="PROSITE" id="PS51898"/>
    </source>
</evidence>
<dbReference type="InterPro" id="IPR011010">
    <property type="entry name" value="DNA_brk_join_enz"/>
</dbReference>
<name>A0A6C0G040_9BACL</name>
<sequence>MAPFIRPKKEHKLPNVLSLNEVLLILQALPNPKHRALVYVTYSSGLRVSEVVRLRLSDFDPERKTLRVRQGKCRKDRLTLLSDAAHAIVIGYVEQAQPRDYVSTRDIRRIKSPLDQLGEMGDIGV</sequence>
<protein>
    <submittedName>
        <fullName evidence="3">Tyrosine-type recombinase/integrase</fullName>
    </submittedName>
</protein>
<dbReference type="PROSITE" id="PS51898">
    <property type="entry name" value="TYR_RECOMBINASE"/>
    <property type="match status" value="1"/>
</dbReference>
<gene>
    <name evidence="3" type="ORF">GXP70_07840</name>
</gene>
<evidence type="ECO:0000313" key="3">
    <source>
        <dbReference type="EMBL" id="QHT59870.1"/>
    </source>
</evidence>
<evidence type="ECO:0000256" key="1">
    <source>
        <dbReference type="ARBA" id="ARBA00023172"/>
    </source>
</evidence>
<dbReference type="Gene3D" id="1.10.443.10">
    <property type="entry name" value="Intergrase catalytic core"/>
    <property type="match status" value="1"/>
</dbReference>
<accession>A0A6C0G040</accession>
<feature type="domain" description="Tyr recombinase" evidence="2">
    <location>
        <begin position="12"/>
        <end position="125"/>
    </location>
</feature>
<keyword evidence="4" id="KW-1185">Reference proteome</keyword>
<dbReference type="AlphaFoldDB" id="A0A6C0G040"/>